<evidence type="ECO:0000259" key="7">
    <source>
        <dbReference type="PROSITE" id="PS50157"/>
    </source>
</evidence>
<dbReference type="FunFam" id="3.30.160.60:FF:000125">
    <property type="entry name" value="Putative zinc finger protein 143"/>
    <property type="match status" value="1"/>
</dbReference>
<dbReference type="PANTHER" id="PTHR23235">
    <property type="entry name" value="KRUEPPEL-LIKE TRANSCRIPTION FACTOR"/>
    <property type="match status" value="1"/>
</dbReference>
<reference evidence="8" key="1">
    <citation type="submission" date="2020-11" db="EMBL/GenBank/DDBJ databases">
        <authorList>
            <person name="Tran Van P."/>
        </authorList>
    </citation>
    <scope>NUCLEOTIDE SEQUENCE</scope>
</reference>
<dbReference type="AlphaFoldDB" id="A0A7R9KFT9"/>
<dbReference type="Pfam" id="PF00096">
    <property type="entry name" value="zf-C2H2"/>
    <property type="match status" value="1"/>
</dbReference>
<dbReference type="GO" id="GO:0000981">
    <property type="term" value="F:DNA-binding transcription factor activity, RNA polymerase II-specific"/>
    <property type="evidence" value="ECO:0007669"/>
    <property type="project" value="TreeGrafter"/>
</dbReference>
<dbReference type="GO" id="GO:0008270">
    <property type="term" value="F:zinc ion binding"/>
    <property type="evidence" value="ECO:0007669"/>
    <property type="project" value="UniProtKB-KW"/>
</dbReference>
<protein>
    <recommendedName>
        <fullName evidence="7">C2H2-type domain-containing protein</fullName>
    </recommendedName>
</protein>
<feature type="region of interest" description="Disordered" evidence="6">
    <location>
        <begin position="56"/>
        <end position="86"/>
    </location>
</feature>
<sequence length="311" mass="34718">MAQKGVIVFSTPDSGKRPQSAAKDKSESVSSPMNSDNSLYYPWLWSDSAQSIQLSPLATPWRSRRPDSPTGDDPNSSSAKRGRPRLEEITSLILTGSTSPSAIKCEVCNRVFPREKSLQAHLRTHTGERPYRCDMEGCGRAFAQSGQLRTHQRLHTGEKPFECAFPDCANRFTHANRRCSLHSRYGVRRVVPTDDENNGSDTKVITKILKVNKNIGNTENNSRKLEKKPRSEKRRSVIAHVGRAARKLRQELDAEADDDEENGKSEHREKIMGALALMELAGSAPIDIGSDASVDVNENDEQIVTTYWQQI</sequence>
<evidence type="ECO:0000256" key="4">
    <source>
        <dbReference type="ARBA" id="ARBA00022833"/>
    </source>
</evidence>
<evidence type="ECO:0000256" key="1">
    <source>
        <dbReference type="ARBA" id="ARBA00022723"/>
    </source>
</evidence>
<evidence type="ECO:0000313" key="9">
    <source>
        <dbReference type="Proteomes" id="UP000759131"/>
    </source>
</evidence>
<dbReference type="SMART" id="SM00355">
    <property type="entry name" value="ZnF_C2H2"/>
    <property type="match status" value="2"/>
</dbReference>
<proteinExistence type="predicted"/>
<dbReference type="InterPro" id="IPR013087">
    <property type="entry name" value="Znf_C2H2_type"/>
</dbReference>
<dbReference type="EMBL" id="CAJPIZ010000578">
    <property type="protein sequence ID" value="CAG2101784.1"/>
    <property type="molecule type" value="Genomic_DNA"/>
</dbReference>
<feature type="region of interest" description="Disordered" evidence="6">
    <location>
        <begin position="218"/>
        <end position="242"/>
    </location>
</feature>
<name>A0A7R9KFT9_9ACAR</name>
<dbReference type="OrthoDB" id="3437960at2759"/>
<keyword evidence="3 5" id="KW-0863">Zinc-finger</keyword>
<dbReference type="PROSITE" id="PS50157">
    <property type="entry name" value="ZINC_FINGER_C2H2_2"/>
    <property type="match status" value="2"/>
</dbReference>
<dbReference type="GO" id="GO:0000978">
    <property type="term" value="F:RNA polymerase II cis-regulatory region sequence-specific DNA binding"/>
    <property type="evidence" value="ECO:0007669"/>
    <property type="project" value="TreeGrafter"/>
</dbReference>
<gene>
    <name evidence="8" type="ORF">OSB1V03_LOCUS1825</name>
</gene>
<evidence type="ECO:0000313" key="8">
    <source>
        <dbReference type="EMBL" id="CAD7621354.1"/>
    </source>
</evidence>
<keyword evidence="1" id="KW-0479">Metal-binding</keyword>
<feature type="domain" description="C2H2-type" evidence="7">
    <location>
        <begin position="131"/>
        <end position="160"/>
    </location>
</feature>
<dbReference type="Proteomes" id="UP000759131">
    <property type="component" value="Unassembled WGS sequence"/>
</dbReference>
<dbReference type="PROSITE" id="PS00028">
    <property type="entry name" value="ZINC_FINGER_C2H2_1"/>
    <property type="match status" value="2"/>
</dbReference>
<feature type="domain" description="C2H2-type" evidence="7">
    <location>
        <begin position="103"/>
        <end position="130"/>
    </location>
</feature>
<evidence type="ECO:0000256" key="6">
    <source>
        <dbReference type="SAM" id="MobiDB-lite"/>
    </source>
</evidence>
<dbReference type="SUPFAM" id="SSF57667">
    <property type="entry name" value="beta-beta-alpha zinc fingers"/>
    <property type="match status" value="1"/>
</dbReference>
<keyword evidence="9" id="KW-1185">Reference proteome</keyword>
<dbReference type="PANTHER" id="PTHR23235:SF130">
    <property type="entry name" value="ZINC FINGER PROTEIN 367"/>
    <property type="match status" value="1"/>
</dbReference>
<feature type="region of interest" description="Disordered" evidence="6">
    <location>
        <begin position="1"/>
        <end position="35"/>
    </location>
</feature>
<dbReference type="EMBL" id="OC855153">
    <property type="protein sequence ID" value="CAD7621354.1"/>
    <property type="molecule type" value="Genomic_DNA"/>
</dbReference>
<dbReference type="Pfam" id="PF12874">
    <property type="entry name" value="zf-met"/>
    <property type="match status" value="1"/>
</dbReference>
<organism evidence="8">
    <name type="scientific">Medioppia subpectinata</name>
    <dbReference type="NCBI Taxonomy" id="1979941"/>
    <lineage>
        <taxon>Eukaryota</taxon>
        <taxon>Metazoa</taxon>
        <taxon>Ecdysozoa</taxon>
        <taxon>Arthropoda</taxon>
        <taxon>Chelicerata</taxon>
        <taxon>Arachnida</taxon>
        <taxon>Acari</taxon>
        <taxon>Acariformes</taxon>
        <taxon>Sarcoptiformes</taxon>
        <taxon>Oribatida</taxon>
        <taxon>Brachypylina</taxon>
        <taxon>Oppioidea</taxon>
        <taxon>Oppiidae</taxon>
        <taxon>Medioppia</taxon>
    </lineage>
</organism>
<dbReference type="FunFam" id="3.30.160.60:FF:003212">
    <property type="entry name" value="Zinc finger protein 367"/>
    <property type="match status" value="1"/>
</dbReference>
<evidence type="ECO:0000256" key="5">
    <source>
        <dbReference type="PROSITE-ProRule" id="PRU00042"/>
    </source>
</evidence>
<accession>A0A7R9KFT9</accession>
<keyword evidence="4" id="KW-0862">Zinc</keyword>
<keyword evidence="2" id="KW-0677">Repeat</keyword>
<dbReference type="Gene3D" id="3.30.160.60">
    <property type="entry name" value="Classic Zinc Finger"/>
    <property type="match status" value="2"/>
</dbReference>
<evidence type="ECO:0000256" key="3">
    <source>
        <dbReference type="ARBA" id="ARBA00022771"/>
    </source>
</evidence>
<feature type="compositionally biased region" description="Basic residues" evidence="6">
    <location>
        <begin position="225"/>
        <end position="242"/>
    </location>
</feature>
<dbReference type="InterPro" id="IPR036236">
    <property type="entry name" value="Znf_C2H2_sf"/>
</dbReference>
<evidence type="ECO:0000256" key="2">
    <source>
        <dbReference type="ARBA" id="ARBA00022737"/>
    </source>
</evidence>